<evidence type="ECO:0008006" key="3">
    <source>
        <dbReference type="Google" id="ProtNLM"/>
    </source>
</evidence>
<dbReference type="EMBL" id="JACSQP010000008">
    <property type="protein sequence ID" value="MBD7958479.1"/>
    <property type="molecule type" value="Genomic_DNA"/>
</dbReference>
<name>A0ABR8S4R5_9MICO</name>
<accession>A0ABR8S4R5</accession>
<proteinExistence type="predicted"/>
<evidence type="ECO:0000313" key="1">
    <source>
        <dbReference type="EMBL" id="MBD7958479.1"/>
    </source>
</evidence>
<sequence>MRIFAQDRRTGDAGSATTCDWIAAYVHHKSAPAAAPGEECRRRLFGPIPTSDYAPPDLCIDITTVRLPDRQFHVKRRANWPNLHAFCLLRANHRRDKGANVRDQGAGTEIRVHIAAIGFPCIDSECGAGLSFTKYLHGPRLA</sequence>
<dbReference type="Proteomes" id="UP000648352">
    <property type="component" value="Unassembled WGS sequence"/>
</dbReference>
<reference evidence="1 2" key="1">
    <citation type="submission" date="2020-08" db="EMBL/GenBank/DDBJ databases">
        <title>A Genomic Blueprint of the Chicken Gut Microbiome.</title>
        <authorList>
            <person name="Gilroy R."/>
            <person name="Ravi A."/>
            <person name="Getino M."/>
            <person name="Pursley I."/>
            <person name="Horton D.L."/>
            <person name="Alikhan N.-F."/>
            <person name="Baker D."/>
            <person name="Gharbi K."/>
            <person name="Hall N."/>
            <person name="Watson M."/>
            <person name="Adriaenssens E.M."/>
            <person name="Foster-Nyarko E."/>
            <person name="Jarju S."/>
            <person name="Secka A."/>
            <person name="Antonio M."/>
            <person name="Oren A."/>
            <person name="Chaudhuri R."/>
            <person name="La Ragione R.M."/>
            <person name="Hildebrand F."/>
            <person name="Pallen M.J."/>
        </authorList>
    </citation>
    <scope>NUCLEOTIDE SEQUENCE [LARGE SCALE GENOMIC DNA]</scope>
    <source>
        <strain evidence="1 2">Sa4CUA7</strain>
    </source>
</reference>
<evidence type="ECO:0000313" key="2">
    <source>
        <dbReference type="Proteomes" id="UP000648352"/>
    </source>
</evidence>
<gene>
    <name evidence="1" type="ORF">H9651_12590</name>
</gene>
<keyword evidence="2" id="KW-1185">Reference proteome</keyword>
<protein>
    <recommendedName>
        <fullName evidence="3">Transposase DDE domain-containing protein</fullName>
    </recommendedName>
</protein>
<organism evidence="1 2">
    <name type="scientific">Microbacterium pullorum</name>
    <dbReference type="NCBI Taxonomy" id="2762236"/>
    <lineage>
        <taxon>Bacteria</taxon>
        <taxon>Bacillati</taxon>
        <taxon>Actinomycetota</taxon>
        <taxon>Actinomycetes</taxon>
        <taxon>Micrococcales</taxon>
        <taxon>Microbacteriaceae</taxon>
        <taxon>Microbacterium</taxon>
    </lineage>
</organism>
<dbReference type="RefSeq" id="WP_191719674.1">
    <property type="nucleotide sequence ID" value="NZ_JACSQP010000008.1"/>
</dbReference>
<comment type="caution">
    <text evidence="1">The sequence shown here is derived from an EMBL/GenBank/DDBJ whole genome shotgun (WGS) entry which is preliminary data.</text>
</comment>